<dbReference type="GO" id="GO:0000156">
    <property type="term" value="F:phosphorelay response regulator activity"/>
    <property type="evidence" value="ECO:0007669"/>
    <property type="project" value="TreeGrafter"/>
</dbReference>
<evidence type="ECO:0000256" key="5">
    <source>
        <dbReference type="ARBA" id="ARBA00023163"/>
    </source>
</evidence>
<dbReference type="EMBL" id="RJVK01000001">
    <property type="protein sequence ID" value="ROR40831.1"/>
    <property type="molecule type" value="Genomic_DNA"/>
</dbReference>
<dbReference type="PROSITE" id="PS50110">
    <property type="entry name" value="RESPONSE_REGULATORY"/>
    <property type="match status" value="1"/>
</dbReference>
<gene>
    <name evidence="10" type="ORF">C6V80_05570</name>
    <name evidence="11" type="ORF">EDC58_0312</name>
</gene>
<keyword evidence="4 7" id="KW-0238">DNA-binding</keyword>
<dbReference type="Pfam" id="PF00072">
    <property type="entry name" value="Response_reg"/>
    <property type="match status" value="1"/>
</dbReference>
<name>A0AAJ4RDY4_9BACT</name>
<evidence type="ECO:0000256" key="2">
    <source>
        <dbReference type="ARBA" id="ARBA00023012"/>
    </source>
</evidence>
<dbReference type="Proteomes" id="UP000298805">
    <property type="component" value="Chromosome"/>
</dbReference>
<dbReference type="PROSITE" id="PS51755">
    <property type="entry name" value="OMPR_PHOB"/>
    <property type="match status" value="1"/>
</dbReference>
<sequence>MKILLLEDDFTLADTLKEVLESEGFEVDIANNAQEAYEKTYNEKYDLYIFDINLPDENGIEVLKNLRDADDETPTIYITALTDLNTMSKAFDAGADDFIKKPFEPEELLIRLKAKLKPHHDIIKINDIEYDPQTKEVKKNGKIISLGFVLKDIFHELITNKNKVVPKDRLLELTNAHSDATLRVNITKLKNKLGIDIKNIRGEGYTIEL</sequence>
<evidence type="ECO:0000259" key="8">
    <source>
        <dbReference type="PROSITE" id="PS50110"/>
    </source>
</evidence>
<dbReference type="SUPFAM" id="SSF52172">
    <property type="entry name" value="CheY-like"/>
    <property type="match status" value="1"/>
</dbReference>
<reference evidence="10" key="3">
    <citation type="submission" date="2019-06" db="EMBL/GenBank/DDBJ databases">
        <title>A comparative analysis of the Nautiliaceae.</title>
        <authorList>
            <person name="Grosche A."/>
            <person name="Smedile F."/>
            <person name="Vetriani C."/>
        </authorList>
    </citation>
    <scope>NUCLEOTIDE SEQUENCE</scope>
    <source>
        <strain evidence="10">TB6</strain>
    </source>
</reference>
<evidence type="ECO:0000256" key="3">
    <source>
        <dbReference type="ARBA" id="ARBA00023015"/>
    </source>
</evidence>
<dbReference type="GO" id="GO:0032993">
    <property type="term" value="C:protein-DNA complex"/>
    <property type="evidence" value="ECO:0007669"/>
    <property type="project" value="TreeGrafter"/>
</dbReference>
<dbReference type="EMBL" id="CP027432">
    <property type="protein sequence ID" value="QCI28444.1"/>
    <property type="molecule type" value="Genomic_DNA"/>
</dbReference>
<dbReference type="SMART" id="SM00862">
    <property type="entry name" value="Trans_reg_C"/>
    <property type="match status" value="1"/>
</dbReference>
<reference evidence="13" key="1">
    <citation type="submission" date="2018-03" db="EMBL/GenBank/DDBJ databases">
        <title>A comparative analysis of the Nautiliaceae.</title>
        <authorList>
            <person name="Grosche A."/>
            <person name="Smedile F."/>
            <person name="Vetriani C."/>
        </authorList>
    </citation>
    <scope>NUCLEOTIDE SEQUENCE [LARGE SCALE GENOMIC DNA]</scope>
    <source>
        <strain evidence="13">TB6</strain>
    </source>
</reference>
<proteinExistence type="predicted"/>
<dbReference type="Gene3D" id="1.10.10.10">
    <property type="entry name" value="Winged helix-like DNA-binding domain superfamily/Winged helix DNA-binding domain"/>
    <property type="match status" value="1"/>
</dbReference>
<dbReference type="Gene3D" id="3.40.50.2300">
    <property type="match status" value="1"/>
</dbReference>
<dbReference type="PANTHER" id="PTHR48111">
    <property type="entry name" value="REGULATOR OF RPOS"/>
    <property type="match status" value="1"/>
</dbReference>
<dbReference type="InterPro" id="IPR001867">
    <property type="entry name" value="OmpR/PhoB-type_DNA-bd"/>
</dbReference>
<keyword evidence="2" id="KW-0902">Two-component regulatory system</keyword>
<accession>A0AAJ4RDY4</accession>
<evidence type="ECO:0000256" key="7">
    <source>
        <dbReference type="PROSITE-ProRule" id="PRU01091"/>
    </source>
</evidence>
<dbReference type="InterPro" id="IPR001789">
    <property type="entry name" value="Sig_transdc_resp-reg_receiver"/>
</dbReference>
<evidence type="ECO:0000259" key="9">
    <source>
        <dbReference type="PROSITE" id="PS51755"/>
    </source>
</evidence>
<keyword evidence="5" id="KW-0804">Transcription</keyword>
<organism evidence="11 12">
    <name type="scientific">Caminibacter pacificus</name>
    <dbReference type="NCBI Taxonomy" id="1424653"/>
    <lineage>
        <taxon>Bacteria</taxon>
        <taxon>Pseudomonadati</taxon>
        <taxon>Campylobacterota</taxon>
        <taxon>Epsilonproteobacteria</taxon>
        <taxon>Nautiliales</taxon>
        <taxon>Nautiliaceae</taxon>
        <taxon>Caminibacter</taxon>
    </lineage>
</organism>
<dbReference type="InterPro" id="IPR011006">
    <property type="entry name" value="CheY-like_superfamily"/>
</dbReference>
<dbReference type="GO" id="GO:0000976">
    <property type="term" value="F:transcription cis-regulatory region binding"/>
    <property type="evidence" value="ECO:0007669"/>
    <property type="project" value="TreeGrafter"/>
</dbReference>
<evidence type="ECO:0000256" key="4">
    <source>
        <dbReference type="ARBA" id="ARBA00023125"/>
    </source>
</evidence>
<evidence type="ECO:0000313" key="11">
    <source>
        <dbReference type="EMBL" id="ROR40831.1"/>
    </source>
</evidence>
<feature type="domain" description="Response regulatory" evidence="8">
    <location>
        <begin position="2"/>
        <end position="116"/>
    </location>
</feature>
<dbReference type="RefSeq" id="WP_123351742.1">
    <property type="nucleotide sequence ID" value="NZ_CP027432.2"/>
</dbReference>
<keyword evidence="1 6" id="KW-0597">Phosphoprotein</keyword>
<evidence type="ECO:0000313" key="10">
    <source>
        <dbReference type="EMBL" id="QCI28444.1"/>
    </source>
</evidence>
<feature type="modified residue" description="4-aspartylphosphate" evidence="6">
    <location>
        <position position="51"/>
    </location>
</feature>
<dbReference type="GO" id="GO:0006355">
    <property type="term" value="P:regulation of DNA-templated transcription"/>
    <property type="evidence" value="ECO:0007669"/>
    <property type="project" value="InterPro"/>
</dbReference>
<dbReference type="GO" id="GO:0005829">
    <property type="term" value="C:cytosol"/>
    <property type="evidence" value="ECO:0007669"/>
    <property type="project" value="TreeGrafter"/>
</dbReference>
<evidence type="ECO:0000256" key="1">
    <source>
        <dbReference type="ARBA" id="ARBA00022553"/>
    </source>
</evidence>
<dbReference type="Proteomes" id="UP000272781">
    <property type="component" value="Unassembled WGS sequence"/>
</dbReference>
<evidence type="ECO:0000313" key="12">
    <source>
        <dbReference type="Proteomes" id="UP000272781"/>
    </source>
</evidence>
<dbReference type="PANTHER" id="PTHR48111:SF1">
    <property type="entry name" value="TWO-COMPONENT RESPONSE REGULATOR ORR33"/>
    <property type="match status" value="1"/>
</dbReference>
<dbReference type="InterPro" id="IPR016032">
    <property type="entry name" value="Sig_transdc_resp-reg_C-effctor"/>
</dbReference>
<evidence type="ECO:0000256" key="6">
    <source>
        <dbReference type="PROSITE-ProRule" id="PRU00169"/>
    </source>
</evidence>
<dbReference type="SMART" id="SM00448">
    <property type="entry name" value="REC"/>
    <property type="match status" value="1"/>
</dbReference>
<dbReference type="InterPro" id="IPR036388">
    <property type="entry name" value="WH-like_DNA-bd_sf"/>
</dbReference>
<protein>
    <submittedName>
        <fullName evidence="11">DNA-binding response OmpR family regulator</fullName>
    </submittedName>
    <submittedName>
        <fullName evidence="10">Response regulator transcription factor</fullName>
    </submittedName>
</protein>
<evidence type="ECO:0000313" key="13">
    <source>
        <dbReference type="Proteomes" id="UP000298805"/>
    </source>
</evidence>
<keyword evidence="3" id="KW-0805">Transcription regulation</keyword>
<reference evidence="11 12" key="2">
    <citation type="submission" date="2018-11" db="EMBL/GenBank/DDBJ databases">
        <title>Genomic Encyclopedia of Type Strains, Phase IV (KMG-IV): sequencing the most valuable type-strain genomes for metagenomic binning, comparative biology and taxonomic classification.</title>
        <authorList>
            <person name="Goeker M."/>
        </authorList>
    </citation>
    <scope>NUCLEOTIDE SEQUENCE [LARGE SCALE GENOMIC DNA]</scope>
    <source>
        <strain evidence="11 12">DSM 27783</strain>
    </source>
</reference>
<keyword evidence="13" id="KW-1185">Reference proteome</keyword>
<dbReference type="SUPFAM" id="SSF46894">
    <property type="entry name" value="C-terminal effector domain of the bipartite response regulators"/>
    <property type="match status" value="1"/>
</dbReference>
<dbReference type="AlphaFoldDB" id="A0AAJ4RDY4"/>
<feature type="DNA-binding region" description="OmpR/PhoB-type" evidence="7">
    <location>
        <begin position="120"/>
        <end position="209"/>
    </location>
</feature>
<dbReference type="InterPro" id="IPR039420">
    <property type="entry name" value="WalR-like"/>
</dbReference>
<feature type="domain" description="OmpR/PhoB-type" evidence="9">
    <location>
        <begin position="120"/>
        <end position="209"/>
    </location>
</feature>